<proteinExistence type="predicted"/>
<dbReference type="AlphaFoldDB" id="A0A1E3QX13"/>
<dbReference type="RefSeq" id="XP_018987518.1">
    <property type="nucleotide sequence ID" value="XM_019130214.1"/>
</dbReference>
<keyword evidence="3" id="KW-1185">Reference proteome</keyword>
<evidence type="ECO:0000313" key="3">
    <source>
        <dbReference type="Proteomes" id="UP000094336"/>
    </source>
</evidence>
<organism evidence="2 3">
    <name type="scientific">Babjeviella inositovora NRRL Y-12698</name>
    <dbReference type="NCBI Taxonomy" id="984486"/>
    <lineage>
        <taxon>Eukaryota</taxon>
        <taxon>Fungi</taxon>
        <taxon>Dikarya</taxon>
        <taxon>Ascomycota</taxon>
        <taxon>Saccharomycotina</taxon>
        <taxon>Pichiomycetes</taxon>
        <taxon>Serinales incertae sedis</taxon>
        <taxon>Babjeviella</taxon>
    </lineage>
</organism>
<dbReference type="Proteomes" id="UP000094336">
    <property type="component" value="Unassembled WGS sequence"/>
</dbReference>
<protein>
    <submittedName>
        <fullName evidence="2">Uncharacterized protein</fullName>
    </submittedName>
</protein>
<reference evidence="3" key="1">
    <citation type="submission" date="2016-05" db="EMBL/GenBank/DDBJ databases">
        <title>Comparative genomics of biotechnologically important yeasts.</title>
        <authorList>
            <consortium name="DOE Joint Genome Institute"/>
            <person name="Riley R."/>
            <person name="Haridas S."/>
            <person name="Wolfe K.H."/>
            <person name="Lopes M.R."/>
            <person name="Hittinger C.T."/>
            <person name="Goker M."/>
            <person name="Salamov A."/>
            <person name="Wisecaver J."/>
            <person name="Long T.M."/>
            <person name="Aerts A.L."/>
            <person name="Barry K."/>
            <person name="Choi C."/>
            <person name="Clum A."/>
            <person name="Coughlan A.Y."/>
            <person name="Deshpande S."/>
            <person name="Douglass A.P."/>
            <person name="Hanson S.J."/>
            <person name="Klenk H.-P."/>
            <person name="Labutti K."/>
            <person name="Lapidus A."/>
            <person name="Lindquist E."/>
            <person name="Lipzen A."/>
            <person name="Meier-Kolthoff J.P."/>
            <person name="Ohm R.A."/>
            <person name="Otillar R.P."/>
            <person name="Pangilinan J."/>
            <person name="Peng Y."/>
            <person name="Rokas A."/>
            <person name="Rosa C.A."/>
            <person name="Scheuner C."/>
            <person name="Sibirny A.A."/>
            <person name="Slot J.C."/>
            <person name="Stielow J.B."/>
            <person name="Sun H."/>
            <person name="Kurtzman C.P."/>
            <person name="Blackwell M."/>
            <person name="Grigoriev I.V."/>
            <person name="Jeffries T.W."/>
        </authorList>
    </citation>
    <scope>NUCLEOTIDE SEQUENCE [LARGE SCALE GENOMIC DNA]</scope>
    <source>
        <strain evidence="3">NRRL Y-12698</strain>
    </source>
</reference>
<dbReference type="GeneID" id="30148067"/>
<feature type="region of interest" description="Disordered" evidence="1">
    <location>
        <begin position="160"/>
        <end position="206"/>
    </location>
</feature>
<accession>A0A1E3QX13</accession>
<evidence type="ECO:0000313" key="2">
    <source>
        <dbReference type="EMBL" id="ODQ82190.1"/>
    </source>
</evidence>
<sequence>MELTSYTSDAYEGFLPNNLSFPFTPDLLLKLSSVREYFYSRVTAAASCKTPFKLSTQFSPLSNTRTDGVHDSTLFYSSEISHTSTDEPEEFIDTKTSSLLPLFEHLPIYGKASLPVITVQHIEKSVEAEAPLSKLPSLDPPSKKKNFTAALSLFKKIVNQSSTKSSDPGKKKIKSVEQERKMRQKAQDKFISDMSQPKNRNSTYLY</sequence>
<name>A0A1E3QX13_9ASCO</name>
<gene>
    <name evidence="2" type="ORF">BABINDRAFT_164003</name>
</gene>
<evidence type="ECO:0000256" key="1">
    <source>
        <dbReference type="SAM" id="MobiDB-lite"/>
    </source>
</evidence>
<dbReference type="EMBL" id="KV454426">
    <property type="protein sequence ID" value="ODQ82190.1"/>
    <property type="molecule type" value="Genomic_DNA"/>
</dbReference>
<feature type="compositionally biased region" description="Basic and acidic residues" evidence="1">
    <location>
        <begin position="167"/>
        <end position="191"/>
    </location>
</feature>
<feature type="compositionally biased region" description="Polar residues" evidence="1">
    <location>
        <begin position="193"/>
        <end position="206"/>
    </location>
</feature>